<reference evidence="1 2" key="1">
    <citation type="submission" date="2019-11" db="EMBL/GenBank/DDBJ databases">
        <title>Growth characteristics of pneumococcus vary with the chemical composition of the capsule and with environmental conditions.</title>
        <authorList>
            <person name="Tothpal A."/>
            <person name="Desobry K."/>
            <person name="Joshi S."/>
            <person name="Wyllie A.L."/>
            <person name="Weinberger D.M."/>
        </authorList>
    </citation>
    <scope>NUCLEOTIDE SEQUENCE [LARGE SCALE GENOMIC DNA]</scope>
    <source>
        <strain evidence="2">pnumococcus22F</strain>
    </source>
</reference>
<dbReference type="InterPro" id="IPR023365">
    <property type="entry name" value="Sortase_dom-sf"/>
</dbReference>
<name>A0A6G2D638_STREE</name>
<evidence type="ECO:0000313" key="1">
    <source>
        <dbReference type="EMBL" id="MTV64056.1"/>
    </source>
</evidence>
<protein>
    <submittedName>
        <fullName evidence="1">Sortase</fullName>
    </submittedName>
</protein>
<accession>A0A6G2D638</accession>
<dbReference type="AlphaFoldDB" id="A0A6G2D638"/>
<evidence type="ECO:0000313" key="2">
    <source>
        <dbReference type="Proteomes" id="UP000474228"/>
    </source>
</evidence>
<comment type="caution">
    <text evidence="1">The sequence shown here is derived from an EMBL/GenBank/DDBJ whole genome shotgun (WGS) entry which is preliminary data.</text>
</comment>
<proteinExistence type="predicted"/>
<dbReference type="EMBL" id="WNHJ01000238">
    <property type="protein sequence ID" value="MTV64056.1"/>
    <property type="molecule type" value="Genomic_DNA"/>
</dbReference>
<organism evidence="1 2">
    <name type="scientific">Streptococcus pneumoniae</name>
    <dbReference type="NCBI Taxonomy" id="1313"/>
    <lineage>
        <taxon>Bacteria</taxon>
        <taxon>Bacillati</taxon>
        <taxon>Bacillota</taxon>
        <taxon>Bacilli</taxon>
        <taxon>Lactobacillales</taxon>
        <taxon>Streptococcaceae</taxon>
        <taxon>Streptococcus</taxon>
    </lineage>
</organism>
<gene>
    <name evidence="1" type="ORF">GM539_11940</name>
</gene>
<sequence length="105" mass="11865">MLVACLIPIYCFGQMVLQSLGQVKGHATFVKSMTTEMYQEQQNHSLAYNQRLASQNRIVDPFLAEGYEVNYQVSDDPDAVYGYLSIPSLEIMEPVYLGADYHHLG</sequence>
<dbReference type="Proteomes" id="UP000474228">
    <property type="component" value="Unassembled WGS sequence"/>
</dbReference>
<dbReference type="Gene3D" id="2.40.260.10">
    <property type="entry name" value="Sortase"/>
    <property type="match status" value="1"/>
</dbReference>
<feature type="non-terminal residue" evidence="1">
    <location>
        <position position="105"/>
    </location>
</feature>